<dbReference type="Proteomes" id="UP000050360">
    <property type="component" value="Unassembled WGS sequence"/>
</dbReference>
<protein>
    <submittedName>
        <fullName evidence="1">Uncharacterized protein</fullName>
    </submittedName>
</protein>
<gene>
    <name evidence="1" type="ORF">MPEBLZ_01707</name>
</gene>
<comment type="caution">
    <text evidence="1">The sequence shown here is derived from an EMBL/GenBank/DDBJ whole genome shotgun (WGS) entry which is preliminary data.</text>
</comment>
<sequence>MKFMRMLKGLYDGYTNNSECAIRSLPVSKI</sequence>
<proteinExistence type="predicted"/>
<dbReference type="AlphaFoldDB" id="A0A0P8CKU3"/>
<dbReference type="EMBL" id="LKCM01000130">
    <property type="protein sequence ID" value="KPQ43740.1"/>
    <property type="molecule type" value="Genomic_DNA"/>
</dbReference>
<reference evidence="1 2" key="1">
    <citation type="submission" date="2015-09" db="EMBL/GenBank/DDBJ databases">
        <title>A metagenomics-based metabolic model of nitrate-dependent anaerobic oxidation of methane by Methanoperedens-like archaea.</title>
        <authorList>
            <person name="Arshad A."/>
            <person name="Speth D.R."/>
            <person name="De Graaf R.M."/>
            <person name="Op Den Camp H.J."/>
            <person name="Jetten M.S."/>
            <person name="Welte C.U."/>
        </authorList>
    </citation>
    <scope>NUCLEOTIDE SEQUENCE [LARGE SCALE GENOMIC DNA]</scope>
</reference>
<evidence type="ECO:0000313" key="2">
    <source>
        <dbReference type="Proteomes" id="UP000050360"/>
    </source>
</evidence>
<name>A0A0P8CKU3_9EURY</name>
<accession>A0A0P8CKU3</accession>
<evidence type="ECO:0000313" key="1">
    <source>
        <dbReference type="EMBL" id="KPQ43740.1"/>
    </source>
</evidence>
<organism evidence="1 2">
    <name type="scientific">Candidatus Methanoperedens nitratireducens</name>
    <dbReference type="NCBI Taxonomy" id="1392998"/>
    <lineage>
        <taxon>Archaea</taxon>
        <taxon>Methanobacteriati</taxon>
        <taxon>Methanobacteriota</taxon>
        <taxon>Stenosarchaea group</taxon>
        <taxon>Methanomicrobia</taxon>
        <taxon>Methanosarcinales</taxon>
        <taxon>ANME-2 cluster</taxon>
        <taxon>Candidatus Methanoperedentaceae</taxon>
        <taxon>Candidatus Methanoperedens</taxon>
    </lineage>
</organism>